<dbReference type="Proteomes" id="UP001044222">
    <property type="component" value="Unassembled WGS sequence"/>
</dbReference>
<proteinExistence type="predicted"/>
<accession>A0A9D3MG50</accession>
<dbReference type="EMBL" id="JAFIRN010000006">
    <property type="protein sequence ID" value="KAG5846625.1"/>
    <property type="molecule type" value="Genomic_DNA"/>
</dbReference>
<gene>
    <name evidence="1" type="ORF">ANANG_G00116960</name>
</gene>
<comment type="caution">
    <text evidence="1">The sequence shown here is derived from an EMBL/GenBank/DDBJ whole genome shotgun (WGS) entry which is preliminary data.</text>
</comment>
<organism evidence="1 2">
    <name type="scientific">Anguilla anguilla</name>
    <name type="common">European freshwater eel</name>
    <name type="synonym">Muraena anguilla</name>
    <dbReference type="NCBI Taxonomy" id="7936"/>
    <lineage>
        <taxon>Eukaryota</taxon>
        <taxon>Metazoa</taxon>
        <taxon>Chordata</taxon>
        <taxon>Craniata</taxon>
        <taxon>Vertebrata</taxon>
        <taxon>Euteleostomi</taxon>
        <taxon>Actinopterygii</taxon>
        <taxon>Neopterygii</taxon>
        <taxon>Teleostei</taxon>
        <taxon>Anguilliformes</taxon>
        <taxon>Anguillidae</taxon>
        <taxon>Anguilla</taxon>
    </lineage>
</organism>
<dbReference type="InterPro" id="IPR032801">
    <property type="entry name" value="PXL2A/B/C"/>
</dbReference>
<protein>
    <submittedName>
        <fullName evidence="1">Uncharacterized protein</fullName>
    </submittedName>
</protein>
<evidence type="ECO:0000313" key="2">
    <source>
        <dbReference type="Proteomes" id="UP001044222"/>
    </source>
</evidence>
<dbReference type="Pfam" id="PF13911">
    <property type="entry name" value="AhpC-TSA_2"/>
    <property type="match status" value="1"/>
</dbReference>
<name>A0A9D3MG50_ANGAN</name>
<dbReference type="AlphaFoldDB" id="A0A9D3MG50"/>
<sequence length="101" mass="11250">MLLDPERKVYTAFGLGTSYIKVYNFNNLLKYAEFIVLSRQFPERPSVCSSDIYQLGGDFVLDEGGRVIYSHPSRGPLERPAVAEILASIAEGPRHSGSQLE</sequence>
<keyword evidence="2" id="KW-1185">Reference proteome</keyword>
<reference evidence="1" key="1">
    <citation type="submission" date="2021-01" db="EMBL/GenBank/DDBJ databases">
        <title>A chromosome-scale assembly of European eel, Anguilla anguilla.</title>
        <authorList>
            <person name="Henkel C."/>
            <person name="Jong-Raadsen S.A."/>
            <person name="Dufour S."/>
            <person name="Weltzien F.-A."/>
            <person name="Palstra A.P."/>
            <person name="Pelster B."/>
            <person name="Spaink H.P."/>
            <person name="Van Den Thillart G.E."/>
            <person name="Jansen H."/>
            <person name="Zahm M."/>
            <person name="Klopp C."/>
            <person name="Cedric C."/>
            <person name="Louis A."/>
            <person name="Berthelot C."/>
            <person name="Parey E."/>
            <person name="Roest Crollius H."/>
            <person name="Montfort J."/>
            <person name="Robinson-Rechavi M."/>
            <person name="Bucao C."/>
            <person name="Bouchez O."/>
            <person name="Gislard M."/>
            <person name="Lluch J."/>
            <person name="Milhes M."/>
            <person name="Lampietro C."/>
            <person name="Lopez Roques C."/>
            <person name="Donnadieu C."/>
            <person name="Braasch I."/>
            <person name="Desvignes T."/>
            <person name="Postlethwait J."/>
            <person name="Bobe J."/>
            <person name="Guiguen Y."/>
            <person name="Dirks R."/>
        </authorList>
    </citation>
    <scope>NUCLEOTIDE SEQUENCE</scope>
    <source>
        <strain evidence="1">Tag_6206</strain>
        <tissue evidence="1">Liver</tissue>
    </source>
</reference>
<evidence type="ECO:0000313" key="1">
    <source>
        <dbReference type="EMBL" id="KAG5846625.1"/>
    </source>
</evidence>